<dbReference type="Proteomes" id="UP001187192">
    <property type="component" value="Unassembled WGS sequence"/>
</dbReference>
<gene>
    <name evidence="1" type="ORF">TIFTF001_044417</name>
    <name evidence="2" type="ORF">TIFTF001_044426</name>
    <name evidence="3" type="ORF">TIFTF001_044427</name>
    <name evidence="4" type="ORF">TIFTF001_044436</name>
</gene>
<proteinExistence type="predicted"/>
<evidence type="ECO:0000313" key="3">
    <source>
        <dbReference type="EMBL" id="GMN30209.1"/>
    </source>
</evidence>
<dbReference type="EMBL" id="BTGU01003309">
    <property type="protein sequence ID" value="GMN30209.1"/>
    <property type="molecule type" value="Genomic_DNA"/>
</dbReference>
<organism evidence="4 5">
    <name type="scientific">Ficus carica</name>
    <name type="common">Common fig</name>
    <dbReference type="NCBI Taxonomy" id="3494"/>
    <lineage>
        <taxon>Eukaryota</taxon>
        <taxon>Viridiplantae</taxon>
        <taxon>Streptophyta</taxon>
        <taxon>Embryophyta</taxon>
        <taxon>Tracheophyta</taxon>
        <taxon>Spermatophyta</taxon>
        <taxon>Magnoliopsida</taxon>
        <taxon>eudicotyledons</taxon>
        <taxon>Gunneridae</taxon>
        <taxon>Pentapetalae</taxon>
        <taxon>rosids</taxon>
        <taxon>fabids</taxon>
        <taxon>Rosales</taxon>
        <taxon>Moraceae</taxon>
        <taxon>Ficeae</taxon>
        <taxon>Ficus</taxon>
    </lineage>
</organism>
<dbReference type="EMBL" id="BTGU01003310">
    <property type="protein sequence ID" value="GMN30222.1"/>
    <property type="molecule type" value="Genomic_DNA"/>
</dbReference>
<dbReference type="EMBL" id="BTGU01003307">
    <property type="protein sequence ID" value="GMN30162.1"/>
    <property type="molecule type" value="Genomic_DNA"/>
</dbReference>
<sequence>MGPLRDRILLGWQVIVTSMDVGVAYRCNARSHRCGRPLNADISLKWWRLLTDVQDIS</sequence>
<comment type="caution">
    <text evidence="4">The sequence shown here is derived from an EMBL/GenBank/DDBJ whole genome shotgun (WGS) entry which is preliminary data.</text>
</comment>
<evidence type="ECO:0000313" key="5">
    <source>
        <dbReference type="Proteomes" id="UP001187192"/>
    </source>
</evidence>
<evidence type="ECO:0000313" key="1">
    <source>
        <dbReference type="EMBL" id="GMN30162.1"/>
    </source>
</evidence>
<dbReference type="EMBL" id="BTGU01003308">
    <property type="protein sequence ID" value="GMN30174.1"/>
    <property type="molecule type" value="Genomic_DNA"/>
</dbReference>
<protein>
    <submittedName>
        <fullName evidence="4">Uncharacterized protein</fullName>
    </submittedName>
</protein>
<evidence type="ECO:0000313" key="2">
    <source>
        <dbReference type="EMBL" id="GMN30174.1"/>
    </source>
</evidence>
<dbReference type="AlphaFoldDB" id="A0AA88CUF2"/>
<accession>A0AA88CUF2</accession>
<dbReference type="Gramene" id="FCD_00015321-RA">
    <property type="protein sequence ID" value="FCD_00015321-RA:cds"/>
    <property type="gene ID" value="FCD_00015321"/>
</dbReference>
<name>A0AA88CUF2_FICCA</name>
<keyword evidence="5" id="KW-1185">Reference proteome</keyword>
<reference evidence="4" key="1">
    <citation type="submission" date="2023-07" db="EMBL/GenBank/DDBJ databases">
        <title>draft genome sequence of fig (Ficus carica).</title>
        <authorList>
            <person name="Takahashi T."/>
            <person name="Nishimura K."/>
        </authorList>
    </citation>
    <scope>NUCLEOTIDE SEQUENCE</scope>
</reference>
<evidence type="ECO:0000313" key="4">
    <source>
        <dbReference type="EMBL" id="GMN30222.1"/>
    </source>
</evidence>